<dbReference type="EMBL" id="CP050804">
    <property type="protein sequence ID" value="QJC22089.1"/>
    <property type="molecule type" value="Genomic_DNA"/>
</dbReference>
<dbReference type="PANTHER" id="PTHR33514:SF1">
    <property type="entry name" value="ABC TRANSPORTER PERMEASE"/>
    <property type="match status" value="1"/>
</dbReference>
<dbReference type="KEGG" id="arca:HC352_05935"/>
<keyword evidence="3 5" id="KW-1133">Transmembrane helix</keyword>
<dbReference type="AlphaFoldDB" id="A0A6H2ELZ1"/>
<evidence type="ECO:0000256" key="5">
    <source>
        <dbReference type="SAM" id="Phobius"/>
    </source>
</evidence>
<evidence type="ECO:0000313" key="7">
    <source>
        <dbReference type="Proteomes" id="UP000502298"/>
    </source>
</evidence>
<dbReference type="Pfam" id="PF02361">
    <property type="entry name" value="CbiQ"/>
    <property type="match status" value="1"/>
</dbReference>
<organism evidence="6 7">
    <name type="scientific">Arcanobacterium buesumense</name>
    <dbReference type="NCBI Taxonomy" id="2722751"/>
    <lineage>
        <taxon>Bacteria</taxon>
        <taxon>Bacillati</taxon>
        <taxon>Actinomycetota</taxon>
        <taxon>Actinomycetes</taxon>
        <taxon>Actinomycetales</taxon>
        <taxon>Actinomycetaceae</taxon>
        <taxon>Arcanobacterium</taxon>
    </lineage>
</organism>
<protein>
    <submittedName>
        <fullName evidence="6">Energy-coupling factor transporter transmembrane protein EcfT</fullName>
    </submittedName>
</protein>
<gene>
    <name evidence="6" type="ORF">HC352_05935</name>
</gene>
<dbReference type="GO" id="GO:0005886">
    <property type="term" value="C:plasma membrane"/>
    <property type="evidence" value="ECO:0007669"/>
    <property type="project" value="TreeGrafter"/>
</dbReference>
<dbReference type="CDD" id="cd16914">
    <property type="entry name" value="EcfT"/>
    <property type="match status" value="1"/>
</dbReference>
<dbReference type="RefSeq" id="WP_168918020.1">
    <property type="nucleotide sequence ID" value="NZ_CP050804.1"/>
</dbReference>
<feature type="transmembrane region" description="Helical" evidence="5">
    <location>
        <begin position="114"/>
        <end position="136"/>
    </location>
</feature>
<feature type="transmembrane region" description="Helical" evidence="5">
    <location>
        <begin position="24"/>
        <end position="54"/>
    </location>
</feature>
<keyword evidence="4 5" id="KW-0472">Membrane</keyword>
<keyword evidence="7" id="KW-1185">Reference proteome</keyword>
<dbReference type="Proteomes" id="UP000502298">
    <property type="component" value="Chromosome"/>
</dbReference>
<evidence type="ECO:0000313" key="6">
    <source>
        <dbReference type="EMBL" id="QJC22089.1"/>
    </source>
</evidence>
<proteinExistence type="predicted"/>
<keyword evidence="2 5" id="KW-0812">Transmembrane</keyword>
<evidence type="ECO:0000256" key="1">
    <source>
        <dbReference type="ARBA" id="ARBA00004141"/>
    </source>
</evidence>
<evidence type="ECO:0000256" key="3">
    <source>
        <dbReference type="ARBA" id="ARBA00022989"/>
    </source>
</evidence>
<name>A0A6H2ELZ1_9ACTO</name>
<dbReference type="PANTHER" id="PTHR33514">
    <property type="entry name" value="PROTEIN ABCI12, CHLOROPLASTIC"/>
    <property type="match status" value="1"/>
</dbReference>
<sequence>MAKAVLGYIDRPSPLHRLTGTAKLVLVISLVVAAMLTFDARLLLGLSFLSIVLWTMSRVRLSDLKVVLIIIVTFMMLNNLLIYIFSPSYGVSLFSTEHIILAGPGRWVLTWEQLFYQSLVTLKYFAVLPGVLLFIATTPPPEFAASLNSLGVPYRYAYSVSLALRYIPDVQRDYGTISTAQQARGLDASRKAPLRVRTKNLLAVLMPLLFGSLDRIETTSAAMELRGFGSLKKRTWWAYRSLQLADWLIILASLAIVGLAIWLQFVNGGRFWNPFI</sequence>
<evidence type="ECO:0000256" key="4">
    <source>
        <dbReference type="ARBA" id="ARBA00023136"/>
    </source>
</evidence>
<evidence type="ECO:0000256" key="2">
    <source>
        <dbReference type="ARBA" id="ARBA00022692"/>
    </source>
</evidence>
<accession>A0A6H2ELZ1</accession>
<comment type="subcellular location">
    <subcellularLocation>
        <location evidence="1">Membrane</location>
        <topology evidence="1">Multi-pass membrane protein</topology>
    </subcellularLocation>
</comment>
<feature type="transmembrane region" description="Helical" evidence="5">
    <location>
        <begin position="244"/>
        <end position="265"/>
    </location>
</feature>
<dbReference type="InterPro" id="IPR003339">
    <property type="entry name" value="ABC/ECF_trnsptr_transmembrane"/>
</dbReference>
<reference evidence="6 7" key="1">
    <citation type="submission" date="2020-03" db="EMBL/GenBank/DDBJ databases">
        <title>Complete genome of Arcanobacterium buesumensis sp. nov. strain 2701.</title>
        <authorList>
            <person name="Borowiak M."/>
            <person name="Alssahen M."/>
            <person name="Laemmler C."/>
            <person name="Malorny B."/>
            <person name="Hassan A."/>
            <person name="Prenger-Berninghoff E."/>
            <person name="Ploetz M."/>
            <person name="Abdulmawjood A."/>
        </authorList>
    </citation>
    <scope>NUCLEOTIDE SEQUENCE [LARGE SCALE GENOMIC DNA]</scope>
    <source>
        <strain evidence="6 7">2701</strain>
    </source>
</reference>
<feature type="transmembrane region" description="Helical" evidence="5">
    <location>
        <begin position="66"/>
        <end position="85"/>
    </location>
</feature>